<sequence length="499" mass="56629">MCSLGLMTFKSLTGNLSKTCTADGWTEMDPMEIAVNCGYNLNGTVDDVRPEQLAPVSVEMAPGELDALKRELRDTRRRQEAAEVEVHRLGNALALRGQEYEALRRNSEQALHAAHSRAWELEEALGEVQRRMAGSENRVRQMQAHLMAVREHLVDELRVQLHEVKGQRDTVIAELSRMQKELGQSRREADKLKEHQSSLMQELSRISQELLCREEQINTLRSRLTETETTRVEMFCKESQTETCLNSEKSTMAEIYEAVVDLEEYISKDEHIDITTSLSDALKLAESKAGDALQKYQCSLEENQNLLRELQEQKTELDTIQEALQARFVPVALVEEKEKEIERLTLTIQEMEKSTTDTKEEGVQTEEHSSELQSHQVSSSTENIISDVTKTETEDAAVLAFSNSICDLSQGFLVEQKEEGSVEVIISESISSCEASQSDSSLQTQVLNLQQQLQDSEKHYRHVLSMYRARLLSAAQGYMDEEARVALLQIAKMREERVC</sequence>
<gene>
    <name evidence="3" type="ORF">DNTS_022617</name>
</gene>
<organism evidence="3 4">
    <name type="scientific">Danionella cerebrum</name>
    <dbReference type="NCBI Taxonomy" id="2873325"/>
    <lineage>
        <taxon>Eukaryota</taxon>
        <taxon>Metazoa</taxon>
        <taxon>Chordata</taxon>
        <taxon>Craniata</taxon>
        <taxon>Vertebrata</taxon>
        <taxon>Euteleostomi</taxon>
        <taxon>Actinopterygii</taxon>
        <taxon>Neopterygii</taxon>
        <taxon>Teleostei</taxon>
        <taxon>Ostariophysi</taxon>
        <taxon>Cypriniformes</taxon>
        <taxon>Danionidae</taxon>
        <taxon>Danioninae</taxon>
        <taxon>Danionella</taxon>
    </lineage>
</organism>
<keyword evidence="1" id="KW-0175">Coiled coil</keyword>
<accession>A0A553NJN9</accession>
<dbReference type="AlphaFoldDB" id="A0A553NJN9"/>
<feature type="coiled-coil region" evidence="1">
    <location>
        <begin position="175"/>
        <end position="209"/>
    </location>
</feature>
<evidence type="ECO:0000256" key="2">
    <source>
        <dbReference type="SAM" id="MobiDB-lite"/>
    </source>
</evidence>
<name>A0A553NJN9_9TELE</name>
<keyword evidence="4" id="KW-1185">Reference proteome</keyword>
<evidence type="ECO:0000313" key="3">
    <source>
        <dbReference type="EMBL" id="TRY65617.1"/>
    </source>
</evidence>
<dbReference type="STRING" id="623744.A0A553NJN9"/>
<reference evidence="3 4" key="1">
    <citation type="journal article" date="2019" name="Sci. Data">
        <title>Hybrid genome assembly and annotation of Danionella translucida.</title>
        <authorList>
            <person name="Kadobianskyi M."/>
            <person name="Schulze L."/>
            <person name="Schuelke M."/>
            <person name="Judkewitz B."/>
        </authorList>
    </citation>
    <scope>NUCLEOTIDE SEQUENCE [LARGE SCALE GENOMIC DNA]</scope>
    <source>
        <strain evidence="3 4">Bolton</strain>
    </source>
</reference>
<feature type="compositionally biased region" description="Basic and acidic residues" evidence="2">
    <location>
        <begin position="352"/>
        <end position="370"/>
    </location>
</feature>
<dbReference type="Proteomes" id="UP000316079">
    <property type="component" value="Unassembled WGS sequence"/>
</dbReference>
<dbReference type="SUPFAM" id="SSF57997">
    <property type="entry name" value="Tropomyosin"/>
    <property type="match status" value="1"/>
</dbReference>
<dbReference type="EMBL" id="SRMA01026903">
    <property type="protein sequence ID" value="TRY65617.1"/>
    <property type="molecule type" value="Genomic_DNA"/>
</dbReference>
<feature type="region of interest" description="Disordered" evidence="2">
    <location>
        <begin position="352"/>
        <end position="381"/>
    </location>
</feature>
<protein>
    <submittedName>
        <fullName evidence="3">Uncharacterized protein</fullName>
    </submittedName>
</protein>
<feature type="compositionally biased region" description="Low complexity" evidence="2">
    <location>
        <begin position="371"/>
        <end position="381"/>
    </location>
</feature>
<evidence type="ECO:0000256" key="1">
    <source>
        <dbReference type="SAM" id="Coils"/>
    </source>
</evidence>
<comment type="caution">
    <text evidence="3">The sequence shown here is derived from an EMBL/GenBank/DDBJ whole genome shotgun (WGS) entry which is preliminary data.</text>
</comment>
<evidence type="ECO:0000313" key="4">
    <source>
        <dbReference type="Proteomes" id="UP000316079"/>
    </source>
</evidence>
<dbReference type="OrthoDB" id="341259at2759"/>
<proteinExistence type="predicted"/>